<evidence type="ECO:0000256" key="5">
    <source>
        <dbReference type="ARBA" id="ARBA00022741"/>
    </source>
</evidence>
<evidence type="ECO:0000256" key="9">
    <source>
        <dbReference type="ARBA" id="ARBA00049057"/>
    </source>
</evidence>
<dbReference type="GO" id="GO:0004641">
    <property type="term" value="F:phosphoribosylformylglycinamidine cyclo-ligase activity"/>
    <property type="evidence" value="ECO:0007669"/>
    <property type="project" value="UniProtKB-EC"/>
</dbReference>
<dbReference type="FunFam" id="3.30.1330.10:FF:000001">
    <property type="entry name" value="Phosphoribosylformylglycinamidine cyclo-ligase"/>
    <property type="match status" value="1"/>
</dbReference>
<dbReference type="SUPFAM" id="SSF56042">
    <property type="entry name" value="PurM C-terminal domain-like"/>
    <property type="match status" value="1"/>
</dbReference>
<keyword evidence="6" id="KW-0067">ATP-binding</keyword>
<comment type="pathway">
    <text evidence="1">Purine metabolism; IMP biosynthesis via de novo pathway; 5-amino-1-(5-phospho-D-ribosyl)imidazole from N(2)-formyl-N(1)-(5-phospho-D-ribosyl)glycinamide: step 2/2.</text>
</comment>
<dbReference type="GO" id="GO:0046084">
    <property type="term" value="P:adenine biosynthetic process"/>
    <property type="evidence" value="ECO:0007669"/>
    <property type="project" value="TreeGrafter"/>
</dbReference>
<evidence type="ECO:0000256" key="1">
    <source>
        <dbReference type="ARBA" id="ARBA00004686"/>
    </source>
</evidence>
<dbReference type="STRING" id="429701.A0A2G9GCR9"/>
<dbReference type="EMBL" id="NKXS01002904">
    <property type="protein sequence ID" value="PIN11630.1"/>
    <property type="molecule type" value="Genomic_DNA"/>
</dbReference>
<proteinExistence type="inferred from homology"/>
<dbReference type="UniPathway" id="UPA00074">
    <property type="reaction ID" value="UER00129"/>
</dbReference>
<accession>A0A2G9GCR9</accession>
<dbReference type="InterPro" id="IPR004733">
    <property type="entry name" value="PurM_cligase"/>
</dbReference>
<dbReference type="GO" id="GO:0005829">
    <property type="term" value="C:cytosol"/>
    <property type="evidence" value="ECO:0007669"/>
    <property type="project" value="TreeGrafter"/>
</dbReference>
<feature type="domain" description="PurM-like C-terminal" evidence="11">
    <location>
        <begin position="238"/>
        <end position="401"/>
    </location>
</feature>
<reference evidence="12" key="1">
    <citation type="submission" date="2017-07" db="EMBL/GenBank/DDBJ databases">
        <authorList>
            <person name="Sun Z.S."/>
            <person name="Albrecht U."/>
            <person name="Echele G."/>
            <person name="Lee C.C."/>
        </authorList>
    </citation>
    <scope>NUCLEOTIDE SEQUENCE</scope>
    <source>
        <strain evidence="12">UFG-1</strain>
        <tissue evidence="12">Leaf</tissue>
    </source>
</reference>
<dbReference type="Gene3D" id="3.90.650.10">
    <property type="entry name" value="PurM-like C-terminal domain"/>
    <property type="match status" value="1"/>
</dbReference>
<dbReference type="FunFam" id="3.90.650.10:FF:000001">
    <property type="entry name" value="Phosphoribosylformylglycinamidine cyclo-ligase"/>
    <property type="match status" value="1"/>
</dbReference>
<dbReference type="OrthoDB" id="2018833at2759"/>
<keyword evidence="5" id="KW-0547">Nucleotide-binding</keyword>
<dbReference type="Proteomes" id="UP000231279">
    <property type="component" value="Unassembled WGS sequence"/>
</dbReference>
<reference evidence="12" key="3">
    <citation type="journal article" date="2018" name="Gigascience">
        <title>Genome assembly of the pink ipe (Handroanthus impetiginosus, Bignoniaceae), a highly-valued ecologically keystone neotropical timber forest tree.</title>
        <authorList>
            <person name="Silva-Junior O.B."/>
            <person name="Novaes E."/>
            <person name="Grattapaglia D."/>
            <person name="Collevatti R.G."/>
        </authorList>
    </citation>
    <scope>NUCLEOTIDE SEQUENCE [LARGE SCALE GENOMIC DNA]</scope>
    <source>
        <strain evidence="12">UFG-1</strain>
        <tissue evidence="12">Leaf</tissue>
    </source>
</reference>
<dbReference type="Pfam" id="PF00586">
    <property type="entry name" value="AIRS"/>
    <property type="match status" value="1"/>
</dbReference>
<sequence>MNLSCKANTELSHCITNLFSSNSVNIGKGNSTTGSLPFLSKNYKKEVKYRRGTRKDGLVLSISKNNTQNHVETAPEDEGEGLTYKEAGVDIDAGSELVRRIAKMAPGIGGFGGLFPLGDSYLVAGTDGVGTKLKLAFETGIHETIGIDLVAMSVNDIVTSGAKPLFFLDYFATSRLDVDLAEKVIKGIVDGCQQSECALLGGETAEMPDFYADGEYDLSGFAVGIVQKDSVIDGSNIEVGDVIIGLPSSGVHSNGFSLVRRVLQHSGLSLKDNLPGSSATLGEALMAPTVIYVKQVLDIISKGGVKGIAHITGGGFTDNIPRVFPKGLGALIYKDSWVIPPVFKWIQKAGRIEDDEMRRTFNMGIGMVLVVKEAAALRILGDDHGKNSACRMGEVISGDGVTYR</sequence>
<evidence type="ECO:0000256" key="2">
    <source>
        <dbReference type="ARBA" id="ARBA00010280"/>
    </source>
</evidence>
<dbReference type="InterPro" id="IPR016188">
    <property type="entry name" value="PurM-like_N"/>
</dbReference>
<dbReference type="InterPro" id="IPR010918">
    <property type="entry name" value="PurM-like_C_dom"/>
</dbReference>
<comment type="similarity">
    <text evidence="2">Belongs to the AIR synthase family.</text>
</comment>
<evidence type="ECO:0000313" key="13">
    <source>
        <dbReference type="EMBL" id="PIN11630.1"/>
    </source>
</evidence>
<dbReference type="SUPFAM" id="SSF55326">
    <property type="entry name" value="PurM N-terminal domain-like"/>
    <property type="match status" value="1"/>
</dbReference>
<keyword evidence="4 12" id="KW-0436">Ligase</keyword>
<evidence type="ECO:0000259" key="10">
    <source>
        <dbReference type="Pfam" id="PF00586"/>
    </source>
</evidence>
<dbReference type="CDD" id="cd02196">
    <property type="entry name" value="PurM"/>
    <property type="match status" value="1"/>
</dbReference>
<keyword evidence="14" id="KW-1185">Reference proteome</keyword>
<protein>
    <recommendedName>
        <fullName evidence="3">phosphoribosylformylglycinamidine cyclo-ligase</fullName>
        <ecNumber evidence="3">6.3.3.1</ecNumber>
    </recommendedName>
    <alternativeName>
        <fullName evidence="8">AIR synthase</fullName>
    </alternativeName>
    <alternativeName>
        <fullName evidence="7">Phosphoribosyl-aminoimidazole synthetase</fullName>
    </alternativeName>
</protein>
<dbReference type="InterPro" id="IPR036921">
    <property type="entry name" value="PurM-like_N_sf"/>
</dbReference>
<evidence type="ECO:0000313" key="12">
    <source>
        <dbReference type="EMBL" id="PIN03079.1"/>
    </source>
</evidence>
<organism evidence="12 14">
    <name type="scientific">Handroanthus impetiginosus</name>
    <dbReference type="NCBI Taxonomy" id="429701"/>
    <lineage>
        <taxon>Eukaryota</taxon>
        <taxon>Viridiplantae</taxon>
        <taxon>Streptophyta</taxon>
        <taxon>Embryophyta</taxon>
        <taxon>Tracheophyta</taxon>
        <taxon>Spermatophyta</taxon>
        <taxon>Magnoliopsida</taxon>
        <taxon>eudicotyledons</taxon>
        <taxon>Gunneridae</taxon>
        <taxon>Pentapetalae</taxon>
        <taxon>asterids</taxon>
        <taxon>lamiids</taxon>
        <taxon>Lamiales</taxon>
        <taxon>Bignoniaceae</taxon>
        <taxon>Crescentiina</taxon>
        <taxon>Tabebuia alliance</taxon>
        <taxon>Handroanthus</taxon>
    </lineage>
</organism>
<feature type="domain" description="PurM-like N-terminal" evidence="10">
    <location>
        <begin position="118"/>
        <end position="226"/>
    </location>
</feature>
<dbReference type="AlphaFoldDB" id="A0A2G9GCR9"/>
<comment type="catalytic activity">
    <reaction evidence="9">
        <text>2-formamido-N(1)-(5-O-phospho-beta-D-ribosyl)acetamidine + ATP = 5-amino-1-(5-phospho-beta-D-ribosyl)imidazole + ADP + phosphate + H(+)</text>
        <dbReference type="Rhea" id="RHEA:23032"/>
        <dbReference type="ChEBI" id="CHEBI:15378"/>
        <dbReference type="ChEBI" id="CHEBI:30616"/>
        <dbReference type="ChEBI" id="CHEBI:43474"/>
        <dbReference type="ChEBI" id="CHEBI:137981"/>
        <dbReference type="ChEBI" id="CHEBI:147287"/>
        <dbReference type="ChEBI" id="CHEBI:456216"/>
        <dbReference type="EC" id="6.3.3.1"/>
    </reaction>
</comment>
<dbReference type="NCBIfam" id="TIGR00878">
    <property type="entry name" value="purM"/>
    <property type="match status" value="1"/>
</dbReference>
<comment type="caution">
    <text evidence="12">The sequence shown here is derived from an EMBL/GenBank/DDBJ whole genome shotgun (WGS) entry which is preliminary data.</text>
</comment>
<dbReference type="InterPro" id="IPR036676">
    <property type="entry name" value="PurM-like_C_sf"/>
</dbReference>
<evidence type="ECO:0000256" key="7">
    <source>
        <dbReference type="ARBA" id="ARBA00031908"/>
    </source>
</evidence>
<evidence type="ECO:0000259" key="11">
    <source>
        <dbReference type="Pfam" id="PF02769"/>
    </source>
</evidence>
<dbReference type="EC" id="6.3.3.1" evidence="3"/>
<dbReference type="GO" id="GO:0004637">
    <property type="term" value="F:phosphoribosylamine-glycine ligase activity"/>
    <property type="evidence" value="ECO:0007669"/>
    <property type="project" value="TreeGrafter"/>
</dbReference>
<evidence type="ECO:0000256" key="8">
    <source>
        <dbReference type="ARBA" id="ARBA00032931"/>
    </source>
</evidence>
<name>A0A2G9GCR9_9LAMI</name>
<dbReference type="PANTHER" id="PTHR10520">
    <property type="entry name" value="TRIFUNCTIONAL PURINE BIOSYNTHETIC PROTEIN ADENOSINE-3-RELATED"/>
    <property type="match status" value="1"/>
</dbReference>
<evidence type="ECO:0000256" key="4">
    <source>
        <dbReference type="ARBA" id="ARBA00022598"/>
    </source>
</evidence>
<dbReference type="Pfam" id="PF02769">
    <property type="entry name" value="AIRS_C"/>
    <property type="match status" value="1"/>
</dbReference>
<dbReference type="EMBL" id="NKXS01005654">
    <property type="protein sequence ID" value="PIN03079.1"/>
    <property type="molecule type" value="Genomic_DNA"/>
</dbReference>
<dbReference type="Gene3D" id="3.30.1330.10">
    <property type="entry name" value="PurM-like, N-terminal domain"/>
    <property type="match status" value="1"/>
</dbReference>
<dbReference type="GO" id="GO:0006189">
    <property type="term" value="P:'de novo' IMP biosynthetic process"/>
    <property type="evidence" value="ECO:0007669"/>
    <property type="project" value="UniProtKB-UniPathway"/>
</dbReference>
<evidence type="ECO:0000256" key="3">
    <source>
        <dbReference type="ARBA" id="ARBA00013047"/>
    </source>
</evidence>
<evidence type="ECO:0000256" key="6">
    <source>
        <dbReference type="ARBA" id="ARBA00022840"/>
    </source>
</evidence>
<gene>
    <name evidence="13" type="ORF">CDL12_15756</name>
    <name evidence="12" type="ORF">CDL12_24391</name>
</gene>
<reference evidence="14" key="2">
    <citation type="journal article" date="2018" name="Gigascience">
        <title>Genome assembly of the Pink Ipe (Handroanthus impetiginosus, Bignoniaceae), a highly valued, ecologically keystone Neotropical timber forest tree.</title>
        <authorList>
            <person name="Silva-Junior O.B."/>
            <person name="Grattapaglia D."/>
            <person name="Novaes E."/>
            <person name="Collevatti R.G."/>
        </authorList>
    </citation>
    <scope>NUCLEOTIDE SEQUENCE [LARGE SCALE GENOMIC DNA]</scope>
    <source>
        <strain evidence="14">cv. UFG-1</strain>
    </source>
</reference>
<dbReference type="HAMAP" id="MF_00741">
    <property type="entry name" value="AIRS"/>
    <property type="match status" value="1"/>
</dbReference>
<evidence type="ECO:0000313" key="14">
    <source>
        <dbReference type="Proteomes" id="UP000231279"/>
    </source>
</evidence>
<dbReference type="GO" id="GO:0005524">
    <property type="term" value="F:ATP binding"/>
    <property type="evidence" value="ECO:0007669"/>
    <property type="project" value="UniProtKB-KW"/>
</dbReference>
<dbReference type="PANTHER" id="PTHR10520:SF12">
    <property type="entry name" value="TRIFUNCTIONAL PURINE BIOSYNTHETIC PROTEIN ADENOSINE-3"/>
    <property type="match status" value="1"/>
</dbReference>